<evidence type="ECO:0000256" key="1">
    <source>
        <dbReference type="ARBA" id="ARBA00023015"/>
    </source>
</evidence>
<dbReference type="InterPro" id="IPR011256">
    <property type="entry name" value="Reg_factor_effector_dom_sf"/>
</dbReference>
<dbReference type="OrthoDB" id="9801123at2"/>
<dbReference type="GO" id="GO:0003700">
    <property type="term" value="F:DNA-binding transcription factor activity"/>
    <property type="evidence" value="ECO:0007669"/>
    <property type="project" value="InterPro"/>
</dbReference>
<dbReference type="SUPFAM" id="SSF46689">
    <property type="entry name" value="Homeodomain-like"/>
    <property type="match status" value="2"/>
</dbReference>
<dbReference type="SUPFAM" id="SSF55136">
    <property type="entry name" value="Probable bacterial effector-binding domain"/>
    <property type="match status" value="1"/>
</dbReference>
<protein>
    <submittedName>
        <fullName evidence="5">AraC family transcriptional regulator</fullName>
    </submittedName>
</protein>
<dbReference type="PANTHER" id="PTHR47504:SF5">
    <property type="entry name" value="RIGHT ORIGIN-BINDING PROTEIN"/>
    <property type="match status" value="1"/>
</dbReference>
<accession>A0A1R1B0A1</accession>
<keyword evidence="2" id="KW-0238">DNA-binding</keyword>
<gene>
    <name evidence="5" type="ORF">BK123_15095</name>
</gene>
<sequence>MQSGEIVQRAIDYIEDHLTESLSLEEIAGVAAMSLPNLYRLFHSLTGHPIKEYIRKRRINEAAICLRDTDLPTIDIGYRCGFESYQAFIKTFKRLTGLTPGQYRRSQLVYSFERMNLNEYVSYMEERDLSERFPEVRVIRLNPQQGIGYLFVSEFESGIETVAIDHFRELLSSYRVDINGLRLFGWNVDMEGETKPFGYQLLAVDLMDHTEMMKHPELYSITLDGGLYAVARSPSVAEDCIQNTWNRLFSEWLPRSVFEQGKHEFIEEYALNRDQIVRMKLYLPVERSKLVKRIEIVELSSLKVMRFRRTGVDCVKQADEDSISWLFRNGLIEDSRIRVFMHCDGGLLDESSLYEVYIAPPEEFLASHEEVDLQVELEGGMYACLESGAYGTMTGLLERVDRWLAMSTEYRPDPARSWFASYLPKEEADHGIFKVKCYVPVQIMS</sequence>
<dbReference type="SMART" id="SM00342">
    <property type="entry name" value="HTH_ARAC"/>
    <property type="match status" value="1"/>
</dbReference>
<dbReference type="SMART" id="SM00871">
    <property type="entry name" value="AraC_E_bind"/>
    <property type="match status" value="2"/>
</dbReference>
<dbReference type="Pfam" id="PF12833">
    <property type="entry name" value="HTH_18"/>
    <property type="match status" value="1"/>
</dbReference>
<dbReference type="STRING" id="1401.BK123_15095"/>
<dbReference type="InterPro" id="IPR050959">
    <property type="entry name" value="MarA-like"/>
</dbReference>
<dbReference type="EMBL" id="MRTF01000005">
    <property type="protein sequence ID" value="OME91966.1"/>
    <property type="molecule type" value="Genomic_DNA"/>
</dbReference>
<dbReference type="PANTHER" id="PTHR47504">
    <property type="entry name" value="RIGHT ORIGIN-BINDING PROTEIN"/>
    <property type="match status" value="1"/>
</dbReference>
<dbReference type="Gene3D" id="3.20.80.10">
    <property type="entry name" value="Regulatory factor, effector binding domain"/>
    <property type="match status" value="2"/>
</dbReference>
<dbReference type="InterPro" id="IPR018060">
    <property type="entry name" value="HTH_AraC"/>
</dbReference>
<evidence type="ECO:0000313" key="6">
    <source>
        <dbReference type="Proteomes" id="UP000187074"/>
    </source>
</evidence>
<dbReference type="RefSeq" id="WP_076323229.1">
    <property type="nucleotide sequence ID" value="NZ_MRTF01000005.1"/>
</dbReference>
<keyword evidence="3" id="KW-0804">Transcription</keyword>
<evidence type="ECO:0000256" key="2">
    <source>
        <dbReference type="ARBA" id="ARBA00023125"/>
    </source>
</evidence>
<name>A0A1R1B0A1_PAELA</name>
<proteinExistence type="predicted"/>
<evidence type="ECO:0000256" key="3">
    <source>
        <dbReference type="ARBA" id="ARBA00023163"/>
    </source>
</evidence>
<dbReference type="InterPro" id="IPR029442">
    <property type="entry name" value="GyrI-like"/>
</dbReference>
<dbReference type="PROSITE" id="PS01124">
    <property type="entry name" value="HTH_ARAC_FAMILY_2"/>
    <property type="match status" value="1"/>
</dbReference>
<dbReference type="Pfam" id="PF06445">
    <property type="entry name" value="GyrI-like"/>
    <property type="match status" value="1"/>
</dbReference>
<dbReference type="Gene3D" id="1.10.10.60">
    <property type="entry name" value="Homeodomain-like"/>
    <property type="match status" value="2"/>
</dbReference>
<organism evidence="5 6">
    <name type="scientific">Paenibacillus lautus</name>
    <name type="common">Bacillus lautus</name>
    <dbReference type="NCBI Taxonomy" id="1401"/>
    <lineage>
        <taxon>Bacteria</taxon>
        <taxon>Bacillati</taxon>
        <taxon>Bacillota</taxon>
        <taxon>Bacilli</taxon>
        <taxon>Bacillales</taxon>
        <taxon>Paenibacillaceae</taxon>
        <taxon>Paenibacillus</taxon>
    </lineage>
</organism>
<keyword evidence="1" id="KW-0805">Transcription regulation</keyword>
<reference evidence="5 6" key="1">
    <citation type="submission" date="2016-11" db="EMBL/GenBank/DDBJ databases">
        <title>Paenibacillus species isolates.</title>
        <authorList>
            <person name="Beno S.M."/>
        </authorList>
    </citation>
    <scope>NUCLEOTIDE SEQUENCE [LARGE SCALE GENOMIC DNA]</scope>
    <source>
        <strain evidence="5 6">FSL F4-0100</strain>
    </source>
</reference>
<dbReference type="InterPro" id="IPR009057">
    <property type="entry name" value="Homeodomain-like_sf"/>
</dbReference>
<dbReference type="GO" id="GO:0043565">
    <property type="term" value="F:sequence-specific DNA binding"/>
    <property type="evidence" value="ECO:0007669"/>
    <property type="project" value="InterPro"/>
</dbReference>
<dbReference type="Proteomes" id="UP000187074">
    <property type="component" value="Unassembled WGS sequence"/>
</dbReference>
<evidence type="ECO:0000259" key="4">
    <source>
        <dbReference type="PROSITE" id="PS01124"/>
    </source>
</evidence>
<dbReference type="InterPro" id="IPR010499">
    <property type="entry name" value="AraC_E-bd"/>
</dbReference>
<comment type="caution">
    <text evidence="5">The sequence shown here is derived from an EMBL/GenBank/DDBJ whole genome shotgun (WGS) entry which is preliminary data.</text>
</comment>
<evidence type="ECO:0000313" key="5">
    <source>
        <dbReference type="EMBL" id="OME91966.1"/>
    </source>
</evidence>
<dbReference type="AlphaFoldDB" id="A0A1R1B0A1"/>
<feature type="domain" description="HTH araC/xylS-type" evidence="4">
    <location>
        <begin position="8"/>
        <end position="106"/>
    </location>
</feature>